<dbReference type="KEGG" id="qsa:O6P43_011048"/>
<protein>
    <submittedName>
        <fullName evidence="3">DUF4378 domain protein</fullName>
    </submittedName>
</protein>
<sequence length="689" mass="77447">MSPIGSSAVPLRILDLKEKLEAAQCASQPDRQVDSNTFNCVKGKLSDGSNNMPKYIPAFQGPRDLEKSSSDHLWSKGKSVLHAIQSKAKFHNKEILPPGSNRGYMNRKEQNEVNSNHSPRSQLVMQRPVQQRTSTNRTNNVFRQNNQKQNCVSNKGKSILKTPTNQRTRGSRFSDGPAGPNKTINKTVNSKIGPQKMSAVASDNKKELLLSKTKHISQKKRCTNEDVLVKERVNDNALINYAERSIKCNIDTDGCVNHGRDNVKESVDVVSFTFMSPLRRPMPESQSPAEMIGTTTSFHVNSSGSGDNDKSYPQKLSFSSPGLHVMDGDSLSVLLGKKLLELTFKIKSPHCNLVREETSAGSTSSLQDSVPSLVETTSREEDRMFQIDSSSNKLDSVNICDDLVLNENQLWQGSDMTEERSCNSNYSESGKELDCVHSKPVTIFETPFACETYSDNQDSPYPDNKDSPNGCRNFLLVQPQELSNCFPTNESIPVKAQVSSSWFFSEIMSNGLLSRSFNLTGFQDSSNWEVEYVKDILNNSEFTAEDLVLGQANKFIMPNLFELLENQEYETESSGEEHSKLERKVLFDGVCECLTLKCRQIFVGSCKAWPKWMTLVQRKGWLAENLYKEMLGWKSMGEQMVDELVAKDMSTQYGRWLDFNIETFEEGVEIEWGILTSLVDELVSDLLIY</sequence>
<dbReference type="AlphaFoldDB" id="A0AAD7Q1U6"/>
<dbReference type="Proteomes" id="UP001163823">
    <property type="component" value="Chromosome 4"/>
</dbReference>
<feature type="domain" description="DUF4378" evidence="2">
    <location>
        <begin position="529"/>
        <end position="681"/>
    </location>
</feature>
<evidence type="ECO:0000259" key="2">
    <source>
        <dbReference type="Pfam" id="PF14309"/>
    </source>
</evidence>
<feature type="region of interest" description="Disordered" evidence="1">
    <location>
        <begin position="357"/>
        <end position="382"/>
    </location>
</feature>
<evidence type="ECO:0000256" key="1">
    <source>
        <dbReference type="SAM" id="MobiDB-lite"/>
    </source>
</evidence>
<dbReference type="Pfam" id="PF14309">
    <property type="entry name" value="DUF4378"/>
    <property type="match status" value="1"/>
</dbReference>
<accession>A0AAD7Q1U6</accession>
<proteinExistence type="predicted"/>
<feature type="compositionally biased region" description="Polar residues" evidence="1">
    <location>
        <begin position="112"/>
        <end position="168"/>
    </location>
</feature>
<evidence type="ECO:0000313" key="4">
    <source>
        <dbReference type="Proteomes" id="UP001163823"/>
    </source>
</evidence>
<name>A0AAD7Q1U6_QUISA</name>
<dbReference type="InterPro" id="IPR025486">
    <property type="entry name" value="DUF4378"/>
</dbReference>
<evidence type="ECO:0000313" key="3">
    <source>
        <dbReference type="EMBL" id="KAJ7973287.1"/>
    </source>
</evidence>
<comment type="caution">
    <text evidence="3">The sequence shown here is derived from an EMBL/GenBank/DDBJ whole genome shotgun (WGS) entry which is preliminary data.</text>
</comment>
<dbReference type="PANTHER" id="PTHR21726:SF57">
    <property type="entry name" value="SERINE-RICH ADHESIN FOR PLATELETS-LIKE PROTEIN"/>
    <property type="match status" value="1"/>
</dbReference>
<keyword evidence="4" id="KW-1185">Reference proteome</keyword>
<reference evidence="3" key="1">
    <citation type="journal article" date="2023" name="Science">
        <title>Elucidation of the pathway for biosynthesis of saponin adjuvants from the soapbark tree.</title>
        <authorList>
            <person name="Reed J."/>
            <person name="Orme A."/>
            <person name="El-Demerdash A."/>
            <person name="Owen C."/>
            <person name="Martin L.B.B."/>
            <person name="Misra R.C."/>
            <person name="Kikuchi S."/>
            <person name="Rejzek M."/>
            <person name="Martin A.C."/>
            <person name="Harkess A."/>
            <person name="Leebens-Mack J."/>
            <person name="Louveau T."/>
            <person name="Stephenson M.J."/>
            <person name="Osbourn A."/>
        </authorList>
    </citation>
    <scope>NUCLEOTIDE SEQUENCE</scope>
    <source>
        <strain evidence="3">S10</strain>
    </source>
</reference>
<feature type="region of interest" description="Disordered" evidence="1">
    <location>
        <begin position="93"/>
        <end position="185"/>
    </location>
</feature>
<gene>
    <name evidence="3" type="ORF">O6P43_011048</name>
</gene>
<dbReference type="EMBL" id="JARAOO010000004">
    <property type="protein sequence ID" value="KAJ7973287.1"/>
    <property type="molecule type" value="Genomic_DNA"/>
</dbReference>
<organism evidence="3 4">
    <name type="scientific">Quillaja saponaria</name>
    <name type="common">Soap bark tree</name>
    <dbReference type="NCBI Taxonomy" id="32244"/>
    <lineage>
        <taxon>Eukaryota</taxon>
        <taxon>Viridiplantae</taxon>
        <taxon>Streptophyta</taxon>
        <taxon>Embryophyta</taxon>
        <taxon>Tracheophyta</taxon>
        <taxon>Spermatophyta</taxon>
        <taxon>Magnoliopsida</taxon>
        <taxon>eudicotyledons</taxon>
        <taxon>Gunneridae</taxon>
        <taxon>Pentapetalae</taxon>
        <taxon>rosids</taxon>
        <taxon>fabids</taxon>
        <taxon>Fabales</taxon>
        <taxon>Quillajaceae</taxon>
        <taxon>Quillaja</taxon>
    </lineage>
</organism>
<dbReference type="PANTHER" id="PTHR21726">
    <property type="entry name" value="PHOSPHATIDYLINOSITOL N-ACETYLGLUCOSAMINYLTRANSFERASE SUBUNIT P DOWN SYNDROME CRITICAL REGION PROTEIN 5 -RELATED"/>
    <property type="match status" value="1"/>
</dbReference>
<feature type="compositionally biased region" description="Polar residues" evidence="1">
    <location>
        <begin position="359"/>
        <end position="376"/>
    </location>
</feature>